<dbReference type="Pfam" id="PF13406">
    <property type="entry name" value="SLT_2"/>
    <property type="match status" value="1"/>
</dbReference>
<dbReference type="RefSeq" id="WP_212593579.1">
    <property type="nucleotide sequence ID" value="NZ_CP073587.1"/>
</dbReference>
<sequence length="324" mass="36274">MGRLQQLFIGSSLALSATVQASTADFQTYLSFLKKQAEDAGISAETIKTEFAHIKLFKRAEASTKKNVRSLETYLPATATEERALSGQKIYSAHKAEYKALAEKYKVQPRFVLAWWGMASDYGQRVASYPILSVTASLAYKHQDDAKIYQRDFLTALSLIDNKQNTAEQLLSDSDGALGQLHLSASDYRDCGADGDNDGKVDIWNNPLDIFATAANCLKSYNWDISQTWGRQVRAPKQLKSSLVGTQYQTSFSEWQALGVKRYDGKALPQRKDMKVSLIMPDGVNGRQYLIYDNYMALKKLQHDDYVVLAVAHLSEKIKALQID</sequence>
<dbReference type="InterPro" id="IPR023346">
    <property type="entry name" value="Lysozyme-like_dom_sf"/>
</dbReference>
<proteinExistence type="predicted"/>
<evidence type="ECO:0000259" key="1">
    <source>
        <dbReference type="Pfam" id="PF13406"/>
    </source>
</evidence>
<organism evidence="2 3">
    <name type="scientific">Shewanella yunxiaonensis</name>
    <dbReference type="NCBI Taxonomy" id="2829809"/>
    <lineage>
        <taxon>Bacteria</taxon>
        <taxon>Pseudomonadati</taxon>
        <taxon>Pseudomonadota</taxon>
        <taxon>Gammaproteobacteria</taxon>
        <taxon>Alteromonadales</taxon>
        <taxon>Shewanellaceae</taxon>
        <taxon>Shewanella</taxon>
    </lineage>
</organism>
<dbReference type="Gene3D" id="1.10.530.10">
    <property type="match status" value="1"/>
</dbReference>
<accession>A0ABX7YPG4</accession>
<evidence type="ECO:0000313" key="3">
    <source>
        <dbReference type="Proteomes" id="UP000679575"/>
    </source>
</evidence>
<reference evidence="2 3" key="1">
    <citation type="submission" date="2021-04" db="EMBL/GenBank/DDBJ databases">
        <title>Novel species identification of genus Shewanella.</title>
        <authorList>
            <person name="Liu G."/>
        </authorList>
    </citation>
    <scope>NUCLEOTIDE SEQUENCE [LARGE SCALE GENOMIC DNA]</scope>
    <source>
        <strain evidence="2 3">FJAT-54481</strain>
    </source>
</reference>
<keyword evidence="3" id="KW-1185">Reference proteome</keyword>
<dbReference type="PANTHER" id="PTHR30163:SF8">
    <property type="entry name" value="LYTIC MUREIN TRANSGLYCOSYLASE"/>
    <property type="match status" value="1"/>
</dbReference>
<dbReference type="InterPro" id="IPR031304">
    <property type="entry name" value="SLT_2"/>
</dbReference>
<dbReference type="EMBL" id="CP073587">
    <property type="protein sequence ID" value="QUN04522.1"/>
    <property type="molecule type" value="Genomic_DNA"/>
</dbReference>
<dbReference type="InterPro" id="IPR043426">
    <property type="entry name" value="MltB-like"/>
</dbReference>
<evidence type="ECO:0000313" key="2">
    <source>
        <dbReference type="EMBL" id="QUN04522.1"/>
    </source>
</evidence>
<dbReference type="SUPFAM" id="SSF53955">
    <property type="entry name" value="Lysozyme-like"/>
    <property type="match status" value="1"/>
</dbReference>
<dbReference type="PANTHER" id="PTHR30163">
    <property type="entry name" value="MEMBRANE-BOUND LYTIC MUREIN TRANSGLYCOSYLASE B"/>
    <property type="match status" value="1"/>
</dbReference>
<gene>
    <name evidence="2" type="ORF">KDN34_09560</name>
</gene>
<dbReference type="Gene3D" id="1.10.8.350">
    <property type="entry name" value="Bacterial muramidase"/>
    <property type="match status" value="1"/>
</dbReference>
<feature type="domain" description="Transglycosylase SLT" evidence="1">
    <location>
        <begin position="26"/>
        <end position="316"/>
    </location>
</feature>
<dbReference type="Proteomes" id="UP000679575">
    <property type="component" value="Chromosome"/>
</dbReference>
<name>A0ABX7YPG4_9GAMM</name>
<protein>
    <submittedName>
        <fullName evidence="2">Lytic murein transglycosylase</fullName>
    </submittedName>
</protein>